<reference evidence="1" key="1">
    <citation type="submission" date="2018-02" db="EMBL/GenBank/DDBJ databases">
        <title>Rhizophora mucronata_Transcriptome.</title>
        <authorList>
            <person name="Meera S.P."/>
            <person name="Sreeshan A."/>
            <person name="Augustine A."/>
        </authorList>
    </citation>
    <scope>NUCLEOTIDE SEQUENCE</scope>
    <source>
        <tissue evidence="1">Leaf</tissue>
    </source>
</reference>
<accession>A0A2P2P5D1</accession>
<name>A0A2P2P5D1_RHIMU</name>
<organism evidence="1">
    <name type="scientific">Rhizophora mucronata</name>
    <name type="common">Asiatic mangrove</name>
    <dbReference type="NCBI Taxonomy" id="61149"/>
    <lineage>
        <taxon>Eukaryota</taxon>
        <taxon>Viridiplantae</taxon>
        <taxon>Streptophyta</taxon>
        <taxon>Embryophyta</taxon>
        <taxon>Tracheophyta</taxon>
        <taxon>Spermatophyta</taxon>
        <taxon>Magnoliopsida</taxon>
        <taxon>eudicotyledons</taxon>
        <taxon>Gunneridae</taxon>
        <taxon>Pentapetalae</taxon>
        <taxon>rosids</taxon>
        <taxon>fabids</taxon>
        <taxon>Malpighiales</taxon>
        <taxon>Rhizophoraceae</taxon>
        <taxon>Rhizophora</taxon>
    </lineage>
</organism>
<evidence type="ECO:0000313" key="1">
    <source>
        <dbReference type="EMBL" id="MBX49965.1"/>
    </source>
</evidence>
<protein>
    <submittedName>
        <fullName evidence="1">Uncharacterized protein</fullName>
    </submittedName>
</protein>
<dbReference type="AlphaFoldDB" id="A0A2P2P5D1"/>
<sequence>MWLNIEVHLSKLVWSQDNFSIHHFPF</sequence>
<proteinExistence type="predicted"/>
<dbReference type="EMBL" id="GGEC01069481">
    <property type="protein sequence ID" value="MBX49965.1"/>
    <property type="molecule type" value="Transcribed_RNA"/>
</dbReference>